<proteinExistence type="predicted"/>
<dbReference type="AlphaFoldDB" id="A0A183TVP8"/>
<reference evidence="1 2" key="2">
    <citation type="submission" date="2018-11" db="EMBL/GenBank/DDBJ databases">
        <authorList>
            <consortium name="Pathogen Informatics"/>
        </authorList>
    </citation>
    <scope>NUCLEOTIDE SEQUENCE [LARGE SCALE GENOMIC DNA]</scope>
</reference>
<sequence>MEQYVTRKHPQQLCRLSSSTEHQFATALGSNPSGSRLYVGVNSDGATHVVWSLQITIIRPPLERLNDKERACHAKEEMLS</sequence>
<keyword evidence="2" id="KW-1185">Reference proteome</keyword>
<dbReference type="Proteomes" id="UP000050794">
    <property type="component" value="Unassembled WGS sequence"/>
</dbReference>
<evidence type="ECO:0000313" key="3">
    <source>
        <dbReference type="WBParaSite" id="TCNE_0000031701-mRNA-1"/>
    </source>
</evidence>
<dbReference type="WBParaSite" id="TCNE_0000031701-mRNA-1">
    <property type="protein sequence ID" value="TCNE_0000031701-mRNA-1"/>
    <property type="gene ID" value="TCNE_0000031701"/>
</dbReference>
<gene>
    <name evidence="1" type="ORF">TCNE_LOCUS318</name>
</gene>
<evidence type="ECO:0000313" key="2">
    <source>
        <dbReference type="Proteomes" id="UP000050794"/>
    </source>
</evidence>
<protein>
    <submittedName>
        <fullName evidence="1 3">Uncharacterized protein</fullName>
    </submittedName>
</protein>
<organism evidence="2 3">
    <name type="scientific">Toxocara canis</name>
    <name type="common">Canine roundworm</name>
    <dbReference type="NCBI Taxonomy" id="6265"/>
    <lineage>
        <taxon>Eukaryota</taxon>
        <taxon>Metazoa</taxon>
        <taxon>Ecdysozoa</taxon>
        <taxon>Nematoda</taxon>
        <taxon>Chromadorea</taxon>
        <taxon>Rhabditida</taxon>
        <taxon>Spirurina</taxon>
        <taxon>Ascaridomorpha</taxon>
        <taxon>Ascaridoidea</taxon>
        <taxon>Toxocaridae</taxon>
        <taxon>Toxocara</taxon>
    </lineage>
</organism>
<evidence type="ECO:0000313" key="1">
    <source>
        <dbReference type="EMBL" id="VDM24020.1"/>
    </source>
</evidence>
<name>A0A183TVP8_TOXCA</name>
<reference evidence="3" key="1">
    <citation type="submission" date="2016-06" db="UniProtKB">
        <authorList>
            <consortium name="WormBaseParasite"/>
        </authorList>
    </citation>
    <scope>IDENTIFICATION</scope>
</reference>
<accession>A0A183TVP8</accession>
<dbReference type="EMBL" id="UYWY01000132">
    <property type="protein sequence ID" value="VDM24020.1"/>
    <property type="molecule type" value="Genomic_DNA"/>
</dbReference>